<dbReference type="InterPro" id="IPR040256">
    <property type="entry name" value="At4g02000-like"/>
</dbReference>
<dbReference type="AlphaFoldDB" id="A0AAW2IQC0"/>
<feature type="region of interest" description="Disordered" evidence="1">
    <location>
        <begin position="1"/>
        <end position="48"/>
    </location>
</feature>
<dbReference type="InterPro" id="IPR025558">
    <property type="entry name" value="DUF4283"/>
</dbReference>
<sequence>MEEPRPAATTPFPNQSPPDGAVQGQQQAQTEGPAPTETAARTVPGQKRSYARTVQQPSAAHFQHDPLRAAKKTFLDGECNELVRTVTTKASQVIYSTEETEFLASRLKFTLVGKFSHGLPNLNFLRNRIVKLGLKGSVNVGRLNFKHVLIRLNNEEDFSRLWLRGEWTFDNFHMRVFKWSPDFDPHTESPIAPVWIKLPGLPVHLFEKNALFTVAAKIGKPLRMDEPTADLSRPDLARVCVEIDLTAPKVQAVHLQINGKTYRQQVIYENCPPYCTFCNHLGHDMSVCISKHYTGANLNEKEPRTTGHTSSTNEDTRDLRDIINFRRKGKAVVIDPVVSNIAIHDSEAIVSSPNANVHNDNDAANGVFLPHMHVPATKLHAETSRPGHVEKASPDDFNYEDPLISELLDKDWDAEKMRQNVPHFIDIEAEEERHKESDRDTPSMVPNSLSDEIPSKAVGQTKNFFRGETSRQRRPDNKPTKEHTPASESEGEEELTPVSNRFQSLEDMETDDISHLIESTGKNTPLMKNCEAGGSKAEIQGHCSGENRYQEMILTDSTILHRHKRNKSLEENMTKSFKTGGKGKKNKGNISPKLLTRRKTRSSASSSPHF</sequence>
<feature type="region of interest" description="Disordered" evidence="1">
    <location>
        <begin position="423"/>
        <end position="498"/>
    </location>
</feature>
<name>A0AAW2IQC0_SESRA</name>
<accession>A0AAW2IQC0</accession>
<dbReference type="Pfam" id="PF14111">
    <property type="entry name" value="DUF4283"/>
    <property type="match status" value="1"/>
</dbReference>
<reference evidence="3" key="2">
    <citation type="journal article" date="2024" name="Plant">
        <title>Genomic evolution and insights into agronomic trait innovations of Sesamum species.</title>
        <authorList>
            <person name="Miao H."/>
            <person name="Wang L."/>
            <person name="Qu L."/>
            <person name="Liu H."/>
            <person name="Sun Y."/>
            <person name="Le M."/>
            <person name="Wang Q."/>
            <person name="Wei S."/>
            <person name="Zheng Y."/>
            <person name="Lin W."/>
            <person name="Duan Y."/>
            <person name="Cao H."/>
            <person name="Xiong S."/>
            <person name="Wang X."/>
            <person name="Wei L."/>
            <person name="Li C."/>
            <person name="Ma Q."/>
            <person name="Ju M."/>
            <person name="Zhao R."/>
            <person name="Li G."/>
            <person name="Mu C."/>
            <person name="Tian Q."/>
            <person name="Mei H."/>
            <person name="Zhang T."/>
            <person name="Gao T."/>
            <person name="Zhang H."/>
        </authorList>
    </citation>
    <scope>NUCLEOTIDE SEQUENCE</scope>
    <source>
        <strain evidence="3">G02</strain>
    </source>
</reference>
<feature type="compositionally biased region" description="Basic and acidic residues" evidence="1">
    <location>
        <begin position="431"/>
        <end position="441"/>
    </location>
</feature>
<gene>
    <name evidence="3" type="ORF">Sradi_7192100</name>
</gene>
<dbReference type="EMBL" id="JACGWJ010001119">
    <property type="protein sequence ID" value="KAL0284624.1"/>
    <property type="molecule type" value="Genomic_DNA"/>
</dbReference>
<evidence type="ECO:0000259" key="2">
    <source>
        <dbReference type="Pfam" id="PF14111"/>
    </source>
</evidence>
<feature type="compositionally biased region" description="Basic and acidic residues" evidence="1">
    <location>
        <begin position="468"/>
        <end position="485"/>
    </location>
</feature>
<dbReference type="PANTHER" id="PTHR31286:SF179">
    <property type="entry name" value="RNASE H TYPE-1 DOMAIN-CONTAINING PROTEIN"/>
    <property type="match status" value="1"/>
</dbReference>
<comment type="caution">
    <text evidence="3">The sequence shown here is derived from an EMBL/GenBank/DDBJ whole genome shotgun (WGS) entry which is preliminary data.</text>
</comment>
<feature type="region of interest" description="Disordered" evidence="1">
    <location>
        <begin position="564"/>
        <end position="610"/>
    </location>
</feature>
<evidence type="ECO:0000256" key="1">
    <source>
        <dbReference type="SAM" id="MobiDB-lite"/>
    </source>
</evidence>
<feature type="domain" description="DUF4283" evidence="2">
    <location>
        <begin position="104"/>
        <end position="186"/>
    </location>
</feature>
<dbReference type="PANTHER" id="PTHR31286">
    <property type="entry name" value="GLYCINE-RICH CELL WALL STRUCTURAL PROTEIN 1.8-LIKE"/>
    <property type="match status" value="1"/>
</dbReference>
<proteinExistence type="predicted"/>
<protein>
    <recommendedName>
        <fullName evidence="2">DUF4283 domain-containing protein</fullName>
    </recommendedName>
</protein>
<reference evidence="3" key="1">
    <citation type="submission" date="2020-06" db="EMBL/GenBank/DDBJ databases">
        <authorList>
            <person name="Li T."/>
            <person name="Hu X."/>
            <person name="Zhang T."/>
            <person name="Song X."/>
            <person name="Zhang H."/>
            <person name="Dai N."/>
            <person name="Sheng W."/>
            <person name="Hou X."/>
            <person name="Wei L."/>
        </authorList>
    </citation>
    <scope>NUCLEOTIDE SEQUENCE</scope>
    <source>
        <strain evidence="3">G02</strain>
        <tissue evidence="3">Leaf</tissue>
    </source>
</reference>
<organism evidence="3">
    <name type="scientific">Sesamum radiatum</name>
    <name type="common">Black benniseed</name>
    <dbReference type="NCBI Taxonomy" id="300843"/>
    <lineage>
        <taxon>Eukaryota</taxon>
        <taxon>Viridiplantae</taxon>
        <taxon>Streptophyta</taxon>
        <taxon>Embryophyta</taxon>
        <taxon>Tracheophyta</taxon>
        <taxon>Spermatophyta</taxon>
        <taxon>Magnoliopsida</taxon>
        <taxon>eudicotyledons</taxon>
        <taxon>Gunneridae</taxon>
        <taxon>Pentapetalae</taxon>
        <taxon>asterids</taxon>
        <taxon>lamiids</taxon>
        <taxon>Lamiales</taxon>
        <taxon>Pedaliaceae</taxon>
        <taxon>Sesamum</taxon>
    </lineage>
</organism>
<evidence type="ECO:0000313" key="3">
    <source>
        <dbReference type="EMBL" id="KAL0284624.1"/>
    </source>
</evidence>